<accession>H5X077</accession>
<gene>
    <name evidence="2" type="ORF">SacmaDRAFT_0227</name>
</gene>
<organism evidence="2 3">
    <name type="scientific">Saccharomonospora marina XMU15</name>
    <dbReference type="NCBI Taxonomy" id="882083"/>
    <lineage>
        <taxon>Bacteria</taxon>
        <taxon>Bacillati</taxon>
        <taxon>Actinomycetota</taxon>
        <taxon>Actinomycetes</taxon>
        <taxon>Pseudonocardiales</taxon>
        <taxon>Pseudonocardiaceae</taxon>
        <taxon>Saccharomonospora</taxon>
    </lineage>
</organism>
<evidence type="ECO:0000313" key="2">
    <source>
        <dbReference type="EMBL" id="EHR48537.1"/>
    </source>
</evidence>
<dbReference type="OrthoDB" id="5326046at2"/>
<dbReference type="EMBL" id="CM001439">
    <property type="protein sequence ID" value="EHR48537.1"/>
    <property type="molecule type" value="Genomic_DNA"/>
</dbReference>
<dbReference type="HOGENOM" id="CLU_155761_3_0_11"/>
<name>H5X077_9PSEU</name>
<dbReference type="InterPro" id="IPR035093">
    <property type="entry name" value="RelE/ParE_toxin_dom_sf"/>
</dbReference>
<keyword evidence="1" id="KW-1277">Toxin-antitoxin system</keyword>
<keyword evidence="3" id="KW-1185">Reference proteome</keyword>
<dbReference type="InterPro" id="IPR007712">
    <property type="entry name" value="RelE/ParE_toxin"/>
</dbReference>
<dbReference type="Proteomes" id="UP000004926">
    <property type="component" value="Chromosome"/>
</dbReference>
<reference evidence="2 3" key="1">
    <citation type="journal article" date="2012" name="Stand. Genomic Sci.">
        <title>Genome sequence of the ocean sediment bacterium Saccharomonospora marina type strain (XMU15(T)).</title>
        <authorList>
            <person name="Klenk H.P."/>
            <person name="Lu M."/>
            <person name="Lucas S."/>
            <person name="Lapidus A."/>
            <person name="Copeland A."/>
            <person name="Pitluck S."/>
            <person name="Goodwin L.A."/>
            <person name="Han C."/>
            <person name="Tapia R."/>
            <person name="Brambilla E.M."/>
            <person name="Potter G."/>
            <person name="Land M."/>
            <person name="Ivanova N."/>
            <person name="Rohde M."/>
            <person name="Goker M."/>
            <person name="Detter J.C."/>
            <person name="Li W.J."/>
            <person name="Kyrpides N.C."/>
            <person name="Woyke T."/>
        </authorList>
    </citation>
    <scope>NUCLEOTIDE SEQUENCE [LARGE SCALE GENOMIC DNA]</scope>
    <source>
        <strain evidence="2 3">XMU15</strain>
    </source>
</reference>
<evidence type="ECO:0000256" key="1">
    <source>
        <dbReference type="ARBA" id="ARBA00022649"/>
    </source>
</evidence>
<dbReference type="SUPFAM" id="SSF143011">
    <property type="entry name" value="RelE-like"/>
    <property type="match status" value="1"/>
</dbReference>
<proteinExistence type="predicted"/>
<protein>
    <submittedName>
        <fullName evidence="2">Cytotoxic translational repressor of toxin-antitoxin stability system</fullName>
    </submittedName>
</protein>
<dbReference type="Pfam" id="PF05016">
    <property type="entry name" value="ParE_toxin"/>
    <property type="match status" value="1"/>
</dbReference>
<dbReference type="eggNOG" id="COG2026">
    <property type="taxonomic scope" value="Bacteria"/>
</dbReference>
<evidence type="ECO:0000313" key="3">
    <source>
        <dbReference type="Proteomes" id="UP000004926"/>
    </source>
</evidence>
<dbReference type="Gene3D" id="3.30.2310.20">
    <property type="entry name" value="RelE-like"/>
    <property type="match status" value="1"/>
</dbReference>
<dbReference type="STRING" id="882083.SacmaDRAFT_0227"/>
<sequence>MPGYAFMYISHASGMSSLGKLVRRRVLAAIDALGEEPRPPGCRKLIGADAWHIRAAKDWRIVYVIQDHVLLVTVVDAGHRRKIYQ</sequence>
<dbReference type="AlphaFoldDB" id="H5X077"/>